<feature type="domain" description="DSBA-like thioredoxin" evidence="1">
    <location>
        <begin position="4"/>
        <end position="175"/>
    </location>
</feature>
<evidence type="ECO:0000313" key="2">
    <source>
        <dbReference type="EMBL" id="CAK9041921.1"/>
    </source>
</evidence>
<proteinExistence type="predicted"/>
<keyword evidence="3" id="KW-1185">Reference proteome</keyword>
<accession>A0ABP0LRS3</accession>
<dbReference type="CDD" id="cd05374">
    <property type="entry name" value="17beta-HSD-like_SDR_c"/>
    <property type="match status" value="1"/>
</dbReference>
<dbReference type="InterPro" id="IPR001853">
    <property type="entry name" value="DSBA-like_thioredoxin_dom"/>
</dbReference>
<organism evidence="2 3">
    <name type="scientific">Durusdinium trenchii</name>
    <dbReference type="NCBI Taxonomy" id="1381693"/>
    <lineage>
        <taxon>Eukaryota</taxon>
        <taxon>Sar</taxon>
        <taxon>Alveolata</taxon>
        <taxon>Dinophyceae</taxon>
        <taxon>Suessiales</taxon>
        <taxon>Symbiodiniaceae</taxon>
        <taxon>Durusdinium</taxon>
    </lineage>
</organism>
<dbReference type="PANTHER" id="PTHR43976">
    <property type="entry name" value="SHORT CHAIN DEHYDROGENASE"/>
    <property type="match status" value="1"/>
</dbReference>
<gene>
    <name evidence="2" type="ORF">SCF082_LOCUS24165</name>
</gene>
<dbReference type="Proteomes" id="UP001642464">
    <property type="component" value="Unassembled WGS sequence"/>
</dbReference>
<dbReference type="PANTHER" id="PTHR43976:SF9">
    <property type="entry name" value="OXIDOREDUCTASE"/>
    <property type="match status" value="1"/>
</dbReference>
<dbReference type="InterPro" id="IPR051911">
    <property type="entry name" value="SDR_oxidoreductase"/>
</dbReference>
<dbReference type="InterPro" id="IPR036291">
    <property type="entry name" value="NAD(P)-bd_dom_sf"/>
</dbReference>
<dbReference type="Pfam" id="PF01323">
    <property type="entry name" value="DSBA"/>
    <property type="match status" value="1"/>
</dbReference>
<sequence>MEPIDVYWSFRSPYSYLATPGLVKLTEDYDVEVNLRVVFPIALRANKTLFDASNKKPAIYIVMDCIRRAQFLGMPMSFPPKPDPVTQDYETFQVADDQPLIMRLAKLGVEAQRRGKGLAFAKEVSHLIYGGTEGWDQGDHLHKAARAAGLDLVSMEQAIENGDHLADIDRNHADLDAAGHWGDGGDHTPLKAKERFMTDKTYRPNRRALLAGASVLAAAAASPSTRAQEGEAVPDFKGKSVLITGTSSGFGRLTALHLARLGATVIASMRNYNNGERAEARELTTLAQEESLNLSVVEIDVLDDTLIASGVAEAEEIAGGALDVLVNNAGIGIAGPVEVNDMDATRLIFETNLYGYLRMARAVLPKMRARQQGQIFNVSSQLGRILIPNLGMYCATKFGVEAMFETMAYELAPFGVEVTIIQPGGYPTKIWENGGRYMDDLLSGADEERLAAYEGHLQMASGLMSGQYSTDPMDVPRAISEIIAMPAGKRPLRRPVHPNTTATASANAAMAQIQAAVLGGGGYASWHEAVTD</sequence>
<dbReference type="PROSITE" id="PS00061">
    <property type="entry name" value="ADH_SHORT"/>
    <property type="match status" value="1"/>
</dbReference>
<reference evidence="2 3" key="1">
    <citation type="submission" date="2024-02" db="EMBL/GenBank/DDBJ databases">
        <authorList>
            <person name="Chen Y."/>
            <person name="Shah S."/>
            <person name="Dougan E. K."/>
            <person name="Thang M."/>
            <person name="Chan C."/>
        </authorList>
    </citation>
    <scope>NUCLEOTIDE SEQUENCE [LARGE SCALE GENOMIC DNA]</scope>
</reference>
<dbReference type="PRINTS" id="PR00081">
    <property type="entry name" value="GDHRDH"/>
</dbReference>
<protein>
    <submittedName>
        <fullName evidence="2">Retinol dehydrogenase 8 (Photoreceptor outer segment all-trans retinol dehydrogenase) (Short chain dehydrogenase/reductase family 28C member 2)</fullName>
    </submittedName>
</protein>
<evidence type="ECO:0000313" key="3">
    <source>
        <dbReference type="Proteomes" id="UP001642464"/>
    </source>
</evidence>
<dbReference type="InterPro" id="IPR036249">
    <property type="entry name" value="Thioredoxin-like_sf"/>
</dbReference>
<dbReference type="SUPFAM" id="SSF51735">
    <property type="entry name" value="NAD(P)-binding Rossmann-fold domains"/>
    <property type="match status" value="1"/>
</dbReference>
<dbReference type="SUPFAM" id="SSF52833">
    <property type="entry name" value="Thioredoxin-like"/>
    <property type="match status" value="1"/>
</dbReference>
<dbReference type="InterPro" id="IPR002347">
    <property type="entry name" value="SDR_fam"/>
</dbReference>
<dbReference type="InterPro" id="IPR020904">
    <property type="entry name" value="Sc_DH/Rdtase_CS"/>
</dbReference>
<name>A0ABP0LRS3_9DINO</name>
<dbReference type="PRINTS" id="PR00080">
    <property type="entry name" value="SDRFAMILY"/>
</dbReference>
<comment type="caution">
    <text evidence="2">The sequence shown here is derived from an EMBL/GenBank/DDBJ whole genome shotgun (WGS) entry which is preliminary data.</text>
</comment>
<evidence type="ECO:0000259" key="1">
    <source>
        <dbReference type="Pfam" id="PF01323"/>
    </source>
</evidence>
<dbReference type="Pfam" id="PF00106">
    <property type="entry name" value="adh_short"/>
    <property type="match status" value="1"/>
</dbReference>
<dbReference type="EMBL" id="CAXAMM010017779">
    <property type="protein sequence ID" value="CAK9041921.1"/>
    <property type="molecule type" value="Genomic_DNA"/>
</dbReference>
<dbReference type="Gene3D" id="3.40.30.10">
    <property type="entry name" value="Glutaredoxin"/>
    <property type="match status" value="1"/>
</dbReference>
<dbReference type="Gene3D" id="3.40.50.720">
    <property type="entry name" value="NAD(P)-binding Rossmann-like Domain"/>
    <property type="match status" value="1"/>
</dbReference>